<evidence type="ECO:0000313" key="3">
    <source>
        <dbReference type="Proteomes" id="UP000196440"/>
    </source>
</evidence>
<dbReference type="Proteomes" id="UP000196440">
    <property type="component" value="Unassembled WGS sequence"/>
</dbReference>
<proteinExistence type="predicted"/>
<comment type="caution">
    <text evidence="2">The sequence shown here is derived from an EMBL/GenBank/DDBJ whole genome shotgun (WGS) entry which is preliminary data.</text>
</comment>
<evidence type="ECO:0008006" key="4">
    <source>
        <dbReference type="Google" id="ProtNLM"/>
    </source>
</evidence>
<evidence type="ECO:0000313" key="2">
    <source>
        <dbReference type="EMBL" id="OVZ81705.1"/>
    </source>
</evidence>
<evidence type="ECO:0000256" key="1">
    <source>
        <dbReference type="SAM" id="MobiDB-lite"/>
    </source>
</evidence>
<sequence>MINYNTSLPGHCPQNSSVIHQKYFPIHSLPYGLRDMVLAFCEQTQAPPELNACAVLSAISLACQRLIDVNYKDNLTAPVSLFMLAVAESGERKSSVDSLVMQPFHQHDQQIMEDRILELKKYSTQLLTWETKRSAILSIIKRKTKHNEPTCEEEQRLSSHDEQEPSKPSRLKFLYNNTTPEALLADMNGSYASVGLFADEGGNILERRIVQDLSTLNMLWDGATISVDRKTSENLYIKDGRLTLNVMVQESIFNHFLARKGDAARGSGFFARCLPVSIDDTLSTKGTRFTNKVLKYQHFIPLFYQRIQALMEHPIQHLDNAETPRIVLKFSPNAQYQWDRFYNEVEEQIAPGGCFAEIGDFASKLANNAARLAALFQYFSDGGEIIQEDMVNKACDVITWYAHQMLRMFAPEAECLQQAKHAQQLLTWLQKKFYALRYPVIKKNDIRRLGPQCTRNKDALNDALDILSQSGHITLLQRDKGPIYVHSLAGFSRPLFAGNQSSWYNY</sequence>
<dbReference type="Pfam" id="PF13148">
    <property type="entry name" value="DUF3987"/>
    <property type="match status" value="1"/>
</dbReference>
<organism evidence="2 3">
    <name type="scientific">Yersinia intermedia</name>
    <dbReference type="NCBI Taxonomy" id="631"/>
    <lineage>
        <taxon>Bacteria</taxon>
        <taxon>Pseudomonadati</taxon>
        <taxon>Pseudomonadota</taxon>
        <taxon>Gammaproteobacteria</taxon>
        <taxon>Enterobacterales</taxon>
        <taxon>Yersiniaceae</taxon>
        <taxon>Yersinia</taxon>
    </lineage>
</organism>
<gene>
    <name evidence="2" type="ORF">CBW57_21040</name>
</gene>
<dbReference type="AlphaFoldDB" id="A0A208ZMM3"/>
<feature type="compositionally biased region" description="Basic and acidic residues" evidence="1">
    <location>
        <begin position="148"/>
        <end position="167"/>
    </location>
</feature>
<reference evidence="2 3" key="1">
    <citation type="submission" date="2017-05" db="EMBL/GenBank/DDBJ databases">
        <title>Whole genome sequencing of Yersinia kristensenii.</title>
        <authorList>
            <person name="Campioni F."/>
        </authorList>
    </citation>
    <scope>NUCLEOTIDE SEQUENCE [LARGE SCALE GENOMIC DNA]</scope>
    <source>
        <strain evidence="2 3">CFSAN060536</strain>
    </source>
</reference>
<dbReference type="InterPro" id="IPR025048">
    <property type="entry name" value="DUF3987"/>
</dbReference>
<accession>A0A208ZMM3</accession>
<dbReference type="EMBL" id="NHOI01000039">
    <property type="protein sequence ID" value="OVZ81705.1"/>
    <property type="molecule type" value="Genomic_DNA"/>
</dbReference>
<feature type="region of interest" description="Disordered" evidence="1">
    <location>
        <begin position="148"/>
        <end position="170"/>
    </location>
</feature>
<protein>
    <recommendedName>
        <fullName evidence="4">DUF3987 domain-containing protein</fullName>
    </recommendedName>
</protein>
<name>A0A208ZMM3_YERIN</name>
<dbReference type="RefSeq" id="WP_087816559.1">
    <property type="nucleotide sequence ID" value="NZ_CBCPKE010000010.1"/>
</dbReference>